<name>A0AAV7SK72_PLEWA</name>
<protein>
    <submittedName>
        <fullName evidence="2">Uncharacterized protein</fullName>
    </submittedName>
</protein>
<evidence type="ECO:0000256" key="1">
    <source>
        <dbReference type="SAM" id="MobiDB-lite"/>
    </source>
</evidence>
<feature type="region of interest" description="Disordered" evidence="1">
    <location>
        <begin position="1"/>
        <end position="90"/>
    </location>
</feature>
<proteinExistence type="predicted"/>
<feature type="compositionally biased region" description="Basic and acidic residues" evidence="1">
    <location>
        <begin position="1"/>
        <end position="49"/>
    </location>
</feature>
<feature type="compositionally biased region" description="Basic and acidic residues" evidence="1">
    <location>
        <begin position="65"/>
        <end position="74"/>
    </location>
</feature>
<organism evidence="2 3">
    <name type="scientific">Pleurodeles waltl</name>
    <name type="common">Iberian ribbed newt</name>
    <dbReference type="NCBI Taxonomy" id="8319"/>
    <lineage>
        <taxon>Eukaryota</taxon>
        <taxon>Metazoa</taxon>
        <taxon>Chordata</taxon>
        <taxon>Craniata</taxon>
        <taxon>Vertebrata</taxon>
        <taxon>Euteleostomi</taxon>
        <taxon>Amphibia</taxon>
        <taxon>Batrachia</taxon>
        <taxon>Caudata</taxon>
        <taxon>Salamandroidea</taxon>
        <taxon>Salamandridae</taxon>
        <taxon>Pleurodelinae</taxon>
        <taxon>Pleurodeles</taxon>
    </lineage>
</organism>
<comment type="caution">
    <text evidence="2">The sequence shown here is derived from an EMBL/GenBank/DDBJ whole genome shotgun (WGS) entry which is preliminary data.</text>
</comment>
<dbReference type="Proteomes" id="UP001066276">
    <property type="component" value="Chromosome 4_2"/>
</dbReference>
<evidence type="ECO:0000313" key="2">
    <source>
        <dbReference type="EMBL" id="KAJ1164483.1"/>
    </source>
</evidence>
<dbReference type="AlphaFoldDB" id="A0AAV7SK72"/>
<dbReference type="EMBL" id="JANPWB010000008">
    <property type="protein sequence ID" value="KAJ1164483.1"/>
    <property type="molecule type" value="Genomic_DNA"/>
</dbReference>
<evidence type="ECO:0000313" key="3">
    <source>
        <dbReference type="Proteomes" id="UP001066276"/>
    </source>
</evidence>
<accession>A0AAV7SK72</accession>
<sequence length="90" mass="10119">MWTEDPRTVKDEEEREDIGRKLPGSKEDPRGDTEVERSNEGEKKEEESRGPSGGNLALGVGVDGEPARKEDTTKRQCHVPGGEWLHKVHR</sequence>
<gene>
    <name evidence="2" type="ORF">NDU88_004920</name>
</gene>
<keyword evidence="3" id="KW-1185">Reference proteome</keyword>
<reference evidence="2" key="1">
    <citation type="journal article" date="2022" name="bioRxiv">
        <title>Sequencing and chromosome-scale assembly of the giantPleurodeles waltlgenome.</title>
        <authorList>
            <person name="Brown T."/>
            <person name="Elewa A."/>
            <person name="Iarovenko S."/>
            <person name="Subramanian E."/>
            <person name="Araus A.J."/>
            <person name="Petzold A."/>
            <person name="Susuki M."/>
            <person name="Suzuki K.-i.T."/>
            <person name="Hayashi T."/>
            <person name="Toyoda A."/>
            <person name="Oliveira C."/>
            <person name="Osipova E."/>
            <person name="Leigh N.D."/>
            <person name="Simon A."/>
            <person name="Yun M.H."/>
        </authorList>
    </citation>
    <scope>NUCLEOTIDE SEQUENCE</scope>
    <source>
        <strain evidence="2">20211129_DDA</strain>
        <tissue evidence="2">Liver</tissue>
    </source>
</reference>